<keyword evidence="3" id="KW-1185">Reference proteome</keyword>
<evidence type="ECO:0000313" key="3">
    <source>
        <dbReference type="Proteomes" id="UP001491310"/>
    </source>
</evidence>
<reference evidence="2 3" key="1">
    <citation type="journal article" date="2024" name="Nat. Commun.">
        <title>Phylogenomics reveals the evolutionary origins of lichenization in chlorophyte algae.</title>
        <authorList>
            <person name="Puginier C."/>
            <person name="Libourel C."/>
            <person name="Otte J."/>
            <person name="Skaloud P."/>
            <person name="Haon M."/>
            <person name="Grisel S."/>
            <person name="Petersen M."/>
            <person name="Berrin J.G."/>
            <person name="Delaux P.M."/>
            <person name="Dal Grande F."/>
            <person name="Keller J."/>
        </authorList>
    </citation>
    <scope>NUCLEOTIDE SEQUENCE [LARGE SCALE GENOMIC DNA]</scope>
    <source>
        <strain evidence="2 3">SAG 216-7</strain>
    </source>
</reference>
<dbReference type="EMBL" id="JALJOT010000011">
    <property type="protein sequence ID" value="KAK9905791.1"/>
    <property type="molecule type" value="Genomic_DNA"/>
</dbReference>
<protein>
    <submittedName>
        <fullName evidence="2">Uncharacterized protein</fullName>
    </submittedName>
</protein>
<organism evidence="2 3">
    <name type="scientific">Coccomyxa subellipsoidea</name>
    <dbReference type="NCBI Taxonomy" id="248742"/>
    <lineage>
        <taxon>Eukaryota</taxon>
        <taxon>Viridiplantae</taxon>
        <taxon>Chlorophyta</taxon>
        <taxon>core chlorophytes</taxon>
        <taxon>Trebouxiophyceae</taxon>
        <taxon>Trebouxiophyceae incertae sedis</taxon>
        <taxon>Coccomyxaceae</taxon>
        <taxon>Coccomyxa</taxon>
    </lineage>
</organism>
<sequence length="454" mass="48979">MMFAGAASRDLVQGKNEWRNIQEVVRTALTALYEAASHQSERMAELELDLKQKANKEDVNAALAQKASSFDVSSRITKLQNLVAAKADEGAVDEQREGLEAALQASTSSLGSLIDSKADSIQIKSWLEQVDMRISAVEESQIRAEQLAVHKLIGARSDMDARLAVVRADVDARLAKELAQIEFSCNAAMGEMISAGIEQISATSAVSGKALHKVVEELKELLLADMAVVKAETTQLNTRTLAKVNAAMEQSRSLKAWREQQNLRILELQTALNALDNRHKVAAARAEKALEAAARELHAESAAAQKAESRRLEALLQHSTSLLRQTSVLGLATARATIVSDIESLRGEMDELKAEALLSPAPSINTASPTAFQTFQSRLQRAGYDLARKMPDQAQASSMEYSEDGLQNGEKPAALLGEFATAASELKLTANPEEQSDAAAPMADECALPLLQPV</sequence>
<proteinExistence type="predicted"/>
<comment type="caution">
    <text evidence="2">The sequence shown here is derived from an EMBL/GenBank/DDBJ whole genome shotgun (WGS) entry which is preliminary data.</text>
</comment>
<feature type="coiled-coil region" evidence="1">
    <location>
        <begin position="258"/>
        <end position="310"/>
    </location>
</feature>
<dbReference type="Proteomes" id="UP001491310">
    <property type="component" value="Unassembled WGS sequence"/>
</dbReference>
<accession>A0ABR2YI24</accession>
<evidence type="ECO:0000313" key="2">
    <source>
        <dbReference type="EMBL" id="KAK9905791.1"/>
    </source>
</evidence>
<keyword evidence="1" id="KW-0175">Coiled coil</keyword>
<evidence type="ECO:0000256" key="1">
    <source>
        <dbReference type="SAM" id="Coils"/>
    </source>
</evidence>
<gene>
    <name evidence="2" type="ORF">WJX75_006333</name>
</gene>
<name>A0ABR2YI24_9CHLO</name>